<sequence length="174" mass="20506">MTLEQRQYPIGKWKVKKSYTDKEIERNIGIIEKYPAKYKRLTKKLPNEDLEKQYREGAWNVRQLLTHISDMHILHYARFKQALSDENPVGFVANINAWNSTSEISSIPPADTILLLEATHKRWAFLMRNMSANDFDKTFYHSLRQINLTLAQALSMAAWHTKHHFEHIKIALQE</sequence>
<name>A0ABM9AS10_9BACT</name>
<dbReference type="Pfam" id="PF12867">
    <property type="entry name" value="DinB_2"/>
    <property type="match status" value="1"/>
</dbReference>
<evidence type="ECO:0000259" key="1">
    <source>
        <dbReference type="Pfam" id="PF12867"/>
    </source>
</evidence>
<organism evidence="2 3">
    <name type="scientific">Emticicia aquatica</name>
    <dbReference type="NCBI Taxonomy" id="1681835"/>
    <lineage>
        <taxon>Bacteria</taxon>
        <taxon>Pseudomonadati</taxon>
        <taxon>Bacteroidota</taxon>
        <taxon>Cytophagia</taxon>
        <taxon>Cytophagales</taxon>
        <taxon>Leadbetterellaceae</taxon>
        <taxon>Emticicia</taxon>
    </lineage>
</organism>
<evidence type="ECO:0000313" key="3">
    <source>
        <dbReference type="Proteomes" id="UP000837932"/>
    </source>
</evidence>
<gene>
    <name evidence="2" type="primary">yfiT_2</name>
    <name evidence="2" type="ORF">EMA8858_02571</name>
</gene>
<proteinExistence type="predicted"/>
<dbReference type="InterPro" id="IPR024775">
    <property type="entry name" value="DinB-like"/>
</dbReference>
<dbReference type="EC" id="3.-.-.-" evidence="2"/>
<accession>A0ABM9AS10</accession>
<comment type="caution">
    <text evidence="2">The sequence shown here is derived from an EMBL/GenBank/DDBJ whole genome shotgun (WGS) entry which is preliminary data.</text>
</comment>
<protein>
    <submittedName>
        <fullName evidence="2">Metal-dependent hydrolase YfiT</fullName>
        <ecNumber evidence="2">3.-.-.-</ecNumber>
    </submittedName>
</protein>
<dbReference type="GO" id="GO:0016787">
    <property type="term" value="F:hydrolase activity"/>
    <property type="evidence" value="ECO:0007669"/>
    <property type="project" value="UniProtKB-KW"/>
</dbReference>
<dbReference type="SUPFAM" id="SSF109854">
    <property type="entry name" value="DinB/YfiT-like putative metalloenzymes"/>
    <property type="match status" value="1"/>
</dbReference>
<dbReference type="Gene3D" id="1.20.120.450">
    <property type="entry name" value="dinb family like domain"/>
    <property type="match status" value="1"/>
</dbReference>
<keyword evidence="2" id="KW-0378">Hydrolase</keyword>
<reference evidence="2" key="1">
    <citation type="submission" date="2021-12" db="EMBL/GenBank/DDBJ databases">
        <authorList>
            <person name="Rodrigo-Torres L."/>
            <person name="Arahal R. D."/>
            <person name="Lucena T."/>
        </authorList>
    </citation>
    <scope>NUCLEOTIDE SEQUENCE</scope>
    <source>
        <strain evidence="2">CECT 8858</strain>
    </source>
</reference>
<dbReference type="InterPro" id="IPR034660">
    <property type="entry name" value="DinB/YfiT-like"/>
</dbReference>
<dbReference type="RefSeq" id="WP_238807000.1">
    <property type="nucleotide sequence ID" value="NZ_CAKLPY010000002.1"/>
</dbReference>
<evidence type="ECO:0000313" key="2">
    <source>
        <dbReference type="EMBL" id="CAH0996439.1"/>
    </source>
</evidence>
<keyword evidence="3" id="KW-1185">Reference proteome</keyword>
<dbReference type="EMBL" id="CAKLPY010000002">
    <property type="protein sequence ID" value="CAH0996439.1"/>
    <property type="molecule type" value="Genomic_DNA"/>
</dbReference>
<dbReference type="NCBIfam" id="NF009807">
    <property type="entry name" value="PRK13291.1"/>
    <property type="match status" value="1"/>
</dbReference>
<dbReference type="Proteomes" id="UP000837932">
    <property type="component" value="Unassembled WGS sequence"/>
</dbReference>
<feature type="domain" description="DinB-like" evidence="1">
    <location>
        <begin position="35"/>
        <end position="168"/>
    </location>
</feature>